<evidence type="ECO:0000259" key="7">
    <source>
        <dbReference type="Pfam" id="PF04130"/>
    </source>
</evidence>
<feature type="region of interest" description="Disordered" evidence="6">
    <location>
        <begin position="1"/>
        <end position="21"/>
    </location>
</feature>
<dbReference type="InterPro" id="IPR007259">
    <property type="entry name" value="GCP"/>
</dbReference>
<keyword evidence="4 5" id="KW-0206">Cytoskeleton</keyword>
<dbReference type="InterPro" id="IPR042241">
    <property type="entry name" value="GCP_C_sf"/>
</dbReference>
<dbReference type="GO" id="GO:0000930">
    <property type="term" value="C:gamma-tubulin complex"/>
    <property type="evidence" value="ECO:0007669"/>
    <property type="project" value="TreeGrafter"/>
</dbReference>
<feature type="domain" description="Gamma tubulin complex component protein N-terminal" evidence="8">
    <location>
        <begin position="93"/>
        <end position="386"/>
    </location>
</feature>
<dbReference type="GO" id="GO:0007020">
    <property type="term" value="P:microtubule nucleation"/>
    <property type="evidence" value="ECO:0007669"/>
    <property type="project" value="InterPro"/>
</dbReference>
<dbReference type="Pfam" id="PF04130">
    <property type="entry name" value="GCP_C_terminal"/>
    <property type="match status" value="1"/>
</dbReference>
<name>A0A1B6CC80_9HEMI</name>
<dbReference type="GO" id="GO:0031122">
    <property type="term" value="P:cytoplasmic microtubule organization"/>
    <property type="evidence" value="ECO:0007669"/>
    <property type="project" value="TreeGrafter"/>
</dbReference>
<evidence type="ECO:0000256" key="4">
    <source>
        <dbReference type="ARBA" id="ARBA00023212"/>
    </source>
</evidence>
<comment type="subcellular location">
    <subcellularLocation>
        <location evidence="5">Cytoplasm</location>
        <location evidence="5">Cytoskeleton</location>
        <location evidence="5">Microtubule organizing center</location>
    </subcellularLocation>
</comment>
<evidence type="ECO:0000313" key="9">
    <source>
        <dbReference type="EMBL" id="JAS10900.1"/>
    </source>
</evidence>
<keyword evidence="3 5" id="KW-0493">Microtubule</keyword>
<dbReference type="Gene3D" id="1.20.120.1900">
    <property type="entry name" value="Gamma-tubulin complex, C-terminal domain"/>
    <property type="match status" value="1"/>
</dbReference>
<gene>
    <name evidence="9" type="ORF">g.29798</name>
</gene>
<dbReference type="GO" id="GO:0000922">
    <property type="term" value="C:spindle pole"/>
    <property type="evidence" value="ECO:0007669"/>
    <property type="project" value="InterPro"/>
</dbReference>
<dbReference type="PANTHER" id="PTHR19302:SF13">
    <property type="entry name" value="GAMMA-TUBULIN COMPLEX COMPONENT 2"/>
    <property type="match status" value="1"/>
</dbReference>
<dbReference type="GO" id="GO:0051011">
    <property type="term" value="F:microtubule minus-end binding"/>
    <property type="evidence" value="ECO:0007669"/>
    <property type="project" value="TreeGrafter"/>
</dbReference>
<evidence type="ECO:0000259" key="8">
    <source>
        <dbReference type="Pfam" id="PF17681"/>
    </source>
</evidence>
<keyword evidence="2 5" id="KW-0963">Cytoplasm</keyword>
<evidence type="ECO:0000256" key="1">
    <source>
        <dbReference type="ARBA" id="ARBA00010337"/>
    </source>
</evidence>
<evidence type="ECO:0000256" key="6">
    <source>
        <dbReference type="SAM" id="MobiDB-lite"/>
    </source>
</evidence>
<organism evidence="9">
    <name type="scientific">Clastoptera arizonana</name>
    <name type="common">Arizona spittle bug</name>
    <dbReference type="NCBI Taxonomy" id="38151"/>
    <lineage>
        <taxon>Eukaryota</taxon>
        <taxon>Metazoa</taxon>
        <taxon>Ecdysozoa</taxon>
        <taxon>Arthropoda</taxon>
        <taxon>Hexapoda</taxon>
        <taxon>Insecta</taxon>
        <taxon>Pterygota</taxon>
        <taxon>Neoptera</taxon>
        <taxon>Paraneoptera</taxon>
        <taxon>Hemiptera</taxon>
        <taxon>Auchenorrhyncha</taxon>
        <taxon>Cercopoidea</taxon>
        <taxon>Clastopteridae</taxon>
        <taxon>Clastoptera</taxon>
    </lineage>
</organism>
<protein>
    <recommendedName>
        <fullName evidence="5">Gamma-tubulin complex component</fullName>
    </recommendedName>
</protein>
<accession>A0A1B6CC80</accession>
<dbReference type="GO" id="GO:0043015">
    <property type="term" value="F:gamma-tubulin binding"/>
    <property type="evidence" value="ECO:0007669"/>
    <property type="project" value="InterPro"/>
</dbReference>
<evidence type="ECO:0000256" key="5">
    <source>
        <dbReference type="RuleBase" id="RU363050"/>
    </source>
</evidence>
<dbReference type="InterPro" id="IPR041470">
    <property type="entry name" value="GCP_N"/>
</dbReference>
<dbReference type="InterPro" id="IPR040457">
    <property type="entry name" value="GCP_C"/>
</dbReference>
<proteinExistence type="inferred from homology"/>
<dbReference type="PANTHER" id="PTHR19302">
    <property type="entry name" value="GAMMA TUBULIN COMPLEX PROTEIN"/>
    <property type="match status" value="1"/>
</dbReference>
<feature type="compositionally biased region" description="Polar residues" evidence="6">
    <location>
        <begin position="1"/>
        <end position="14"/>
    </location>
</feature>
<dbReference type="AlphaFoldDB" id="A0A1B6CC80"/>
<evidence type="ECO:0000256" key="2">
    <source>
        <dbReference type="ARBA" id="ARBA00022490"/>
    </source>
</evidence>
<dbReference type="GO" id="GO:0051321">
    <property type="term" value="P:meiotic cell cycle"/>
    <property type="evidence" value="ECO:0007669"/>
    <property type="project" value="TreeGrafter"/>
</dbReference>
<sequence length="728" mass="84986">MDSQRVSLSRSTRSNADDLTREDIPQLYNRLEQVAAQVKKKSRAVGKTGQSCSHFSNWSVLRPHMSRDFINYSVITSPSIYPIPYDSQESILIDDLLSCMEGFQGKYITVQALQNEHEPLGFSICETIKPSLRQLVLQILPLASGYSIITHFIEENSQLSAGRVNQALAAALNGLLKDYIAFVAQLESQHRLQKLNLHKMWFLLQSTMFVMQTLTKIVTTINDVQAKGAQTLTLLHEETLCCVASPEAQKLCLSLTQAATVPYFKSLQQWLHKGIVFDPFGEFMIEDNVSMEKDMNKVTGLYSDEYWTHRYKIKRDNVPVFLEDVQEYILRTGKYLNVVRQCSENYNVSELKINQLIYTKKREEYLSIIDKAYRDSSDKLLRLLLTNYDIINRIKSLKRYFLMQQGDFIVQLLDLCEEELEKDIENIAPTRLQTLLELALRTSCGKFDPYKEDVHLTILRQNNTYQIYKIQSIGKDTVDEYMQGESQQSKTGLEGFAFQVKSKWPLSLLFNEKVIGCYQMLFRHLLYCKHVDRRLCRVWICDKAVKILPRKEASGYLNAFSLRQRMLFCVQNLEYYMMEEAIEPNWIRFTQRIADVKNIDDLLTEHWNFLEQCMKDCMFYNHKLIRTIKKILATCIEFCDFIQSCDGNYGQDFSEENQSFEQNISRLDRTFKDQLVILLRSITCLGRDESVEKLCNILYREDFNNYYSDYLNDDDRLPSEVDSKSNIE</sequence>
<dbReference type="Pfam" id="PF17681">
    <property type="entry name" value="GCP_N_terminal"/>
    <property type="match status" value="1"/>
</dbReference>
<dbReference type="GO" id="GO:0005874">
    <property type="term" value="C:microtubule"/>
    <property type="evidence" value="ECO:0007669"/>
    <property type="project" value="UniProtKB-KW"/>
</dbReference>
<dbReference type="GO" id="GO:0051225">
    <property type="term" value="P:spindle assembly"/>
    <property type="evidence" value="ECO:0007669"/>
    <property type="project" value="TreeGrafter"/>
</dbReference>
<dbReference type="GO" id="GO:0000278">
    <property type="term" value="P:mitotic cell cycle"/>
    <property type="evidence" value="ECO:0007669"/>
    <property type="project" value="TreeGrafter"/>
</dbReference>
<reference evidence="9" key="1">
    <citation type="submission" date="2015-12" db="EMBL/GenBank/DDBJ databases">
        <title>De novo transcriptome assembly of four potential Pierce s Disease insect vectors from Arizona vineyards.</title>
        <authorList>
            <person name="Tassone E.E."/>
        </authorList>
    </citation>
    <scope>NUCLEOTIDE SEQUENCE</scope>
</reference>
<comment type="similarity">
    <text evidence="1 5">Belongs to the TUBGCP family.</text>
</comment>
<feature type="domain" description="Gamma tubulin complex component C-terminal" evidence="7">
    <location>
        <begin position="392"/>
        <end position="707"/>
    </location>
</feature>
<dbReference type="EMBL" id="GEDC01026398">
    <property type="protein sequence ID" value="JAS10900.1"/>
    <property type="molecule type" value="Transcribed_RNA"/>
</dbReference>
<evidence type="ECO:0000256" key="3">
    <source>
        <dbReference type="ARBA" id="ARBA00022701"/>
    </source>
</evidence>